<evidence type="ECO:0000313" key="4">
    <source>
        <dbReference type="EMBL" id="MFC3673913.1"/>
    </source>
</evidence>
<dbReference type="InterPro" id="IPR019734">
    <property type="entry name" value="TPR_rpt"/>
</dbReference>
<evidence type="ECO:0000256" key="1">
    <source>
        <dbReference type="ARBA" id="ARBA00022737"/>
    </source>
</evidence>
<keyword evidence="5" id="KW-1185">Reference proteome</keyword>
<dbReference type="PROSITE" id="PS50005">
    <property type="entry name" value="TPR"/>
    <property type="match status" value="1"/>
</dbReference>
<accession>A0ABV7VA00</accession>
<dbReference type="InterPro" id="IPR051685">
    <property type="entry name" value="Ycf3/AcsC/BcsC/TPR_MFPF"/>
</dbReference>
<feature type="repeat" description="TPR" evidence="3">
    <location>
        <begin position="82"/>
        <end position="115"/>
    </location>
</feature>
<dbReference type="Pfam" id="PF13432">
    <property type="entry name" value="TPR_16"/>
    <property type="match status" value="1"/>
</dbReference>
<dbReference type="Proteomes" id="UP001595711">
    <property type="component" value="Unassembled WGS sequence"/>
</dbReference>
<dbReference type="Gene3D" id="1.25.40.10">
    <property type="entry name" value="Tetratricopeptide repeat domain"/>
    <property type="match status" value="1"/>
</dbReference>
<evidence type="ECO:0000313" key="5">
    <source>
        <dbReference type="Proteomes" id="UP001595711"/>
    </source>
</evidence>
<organism evidence="4 5">
    <name type="scientific">Ferrovibrio xuzhouensis</name>
    <dbReference type="NCBI Taxonomy" id="1576914"/>
    <lineage>
        <taxon>Bacteria</taxon>
        <taxon>Pseudomonadati</taxon>
        <taxon>Pseudomonadota</taxon>
        <taxon>Alphaproteobacteria</taxon>
        <taxon>Rhodospirillales</taxon>
        <taxon>Rhodospirillaceae</taxon>
        <taxon>Ferrovibrio</taxon>
    </lineage>
</organism>
<name>A0ABV7VA00_9PROT</name>
<dbReference type="PANTHER" id="PTHR44943:SF8">
    <property type="entry name" value="TPR REPEAT-CONTAINING PROTEIN MJ0263"/>
    <property type="match status" value="1"/>
</dbReference>
<keyword evidence="1" id="KW-0677">Repeat</keyword>
<dbReference type="EMBL" id="JBHRYJ010000001">
    <property type="protein sequence ID" value="MFC3673913.1"/>
    <property type="molecule type" value="Genomic_DNA"/>
</dbReference>
<evidence type="ECO:0000256" key="2">
    <source>
        <dbReference type="ARBA" id="ARBA00022803"/>
    </source>
</evidence>
<sequence>MSAFRIAHSAAVLAAVVLAVLLIAGLPARPVFAMGSNSDSSSAITGPADPDFTAGKAAIDRKDWAAAVPLFQKVVARDEKNADAFNWLGYALRNQGDYEKAFVAYNQALQINPKHRGAHEYLGEAYLKTDNLAKAEEQLKALDGLCTFGCPEYTELKNKIAAFKAAKPS</sequence>
<evidence type="ECO:0000256" key="3">
    <source>
        <dbReference type="PROSITE-ProRule" id="PRU00339"/>
    </source>
</evidence>
<gene>
    <name evidence="4" type="ORF">ACFOOQ_00050</name>
</gene>
<protein>
    <submittedName>
        <fullName evidence="4">Tetratricopeptide repeat protein</fullName>
    </submittedName>
</protein>
<comment type="caution">
    <text evidence="4">The sequence shown here is derived from an EMBL/GenBank/DDBJ whole genome shotgun (WGS) entry which is preliminary data.</text>
</comment>
<dbReference type="PROSITE" id="PS50293">
    <property type="entry name" value="TPR_REGION"/>
    <property type="match status" value="1"/>
</dbReference>
<dbReference type="PANTHER" id="PTHR44943">
    <property type="entry name" value="CELLULOSE SYNTHASE OPERON PROTEIN C"/>
    <property type="match status" value="1"/>
</dbReference>
<dbReference type="InterPro" id="IPR011990">
    <property type="entry name" value="TPR-like_helical_dom_sf"/>
</dbReference>
<dbReference type="SMART" id="SM00028">
    <property type="entry name" value="TPR"/>
    <property type="match status" value="2"/>
</dbReference>
<keyword evidence="2 3" id="KW-0802">TPR repeat</keyword>
<reference evidence="5" key="1">
    <citation type="journal article" date="2019" name="Int. J. Syst. Evol. Microbiol.">
        <title>The Global Catalogue of Microorganisms (GCM) 10K type strain sequencing project: providing services to taxonomists for standard genome sequencing and annotation.</title>
        <authorList>
            <consortium name="The Broad Institute Genomics Platform"/>
            <consortium name="The Broad Institute Genome Sequencing Center for Infectious Disease"/>
            <person name="Wu L."/>
            <person name="Ma J."/>
        </authorList>
    </citation>
    <scope>NUCLEOTIDE SEQUENCE [LARGE SCALE GENOMIC DNA]</scope>
    <source>
        <strain evidence="5">KCTC 42182</strain>
    </source>
</reference>
<proteinExistence type="predicted"/>
<dbReference type="SUPFAM" id="SSF48452">
    <property type="entry name" value="TPR-like"/>
    <property type="match status" value="1"/>
</dbReference>
<dbReference type="RefSeq" id="WP_379719888.1">
    <property type="nucleotide sequence ID" value="NZ_JBHRYJ010000001.1"/>
</dbReference>